<protein>
    <submittedName>
        <fullName evidence="1">Phosphonate C-P lyase system protein PhnH</fullName>
    </submittedName>
</protein>
<gene>
    <name evidence="1" type="primary">phnH</name>
    <name evidence="1" type="ORF">Q7A36_05720</name>
</gene>
<dbReference type="NCBIfam" id="TIGR03292">
    <property type="entry name" value="PhnH_redo"/>
    <property type="match status" value="1"/>
</dbReference>
<evidence type="ECO:0000313" key="2">
    <source>
        <dbReference type="Proteomes" id="UP001243009"/>
    </source>
</evidence>
<sequence>MRAGFADPVLDAQRCFRAVLEAMARPGRVQRVAGLPEAPAPLGTAAAAVLLTLADADTPVWLDAGSEAEAWLRFHAGCPVVASAAESAFALACGTPPALRDLAQGTEEEPHRSATLILQVAALEEGEGWRLTGPGIEREHRLLAEGLPSGFPAQWAANRALFPRGVDVILCAGDRLAALPRTTALEIR</sequence>
<dbReference type="GO" id="GO:0016829">
    <property type="term" value="F:lyase activity"/>
    <property type="evidence" value="ECO:0007669"/>
    <property type="project" value="UniProtKB-KW"/>
</dbReference>
<evidence type="ECO:0000313" key="1">
    <source>
        <dbReference type="EMBL" id="MDO9707837.1"/>
    </source>
</evidence>
<dbReference type="SUPFAM" id="SSF159709">
    <property type="entry name" value="PhnH-like"/>
    <property type="match status" value="1"/>
</dbReference>
<proteinExistence type="predicted"/>
<dbReference type="PIRSF" id="PIRSF020680">
    <property type="entry name" value="PhnH"/>
    <property type="match status" value="1"/>
</dbReference>
<name>A0ABT9DVB5_9PROT</name>
<accession>A0ABT9DVB5</accession>
<keyword evidence="1" id="KW-0456">Lyase</keyword>
<comment type="caution">
    <text evidence="1">The sequence shown here is derived from an EMBL/GenBank/DDBJ whole genome shotgun (WGS) entry which is preliminary data.</text>
</comment>
<dbReference type="RefSeq" id="WP_305102703.1">
    <property type="nucleotide sequence ID" value="NZ_JAUTWS010000004.1"/>
</dbReference>
<dbReference type="InterPro" id="IPR038058">
    <property type="entry name" value="PhnH-like_sp"/>
</dbReference>
<reference evidence="1 2" key="1">
    <citation type="submission" date="2023-08" db="EMBL/GenBank/DDBJ databases">
        <title>The draft genome sequence of Paracraurococcus sp. LOR1-02.</title>
        <authorList>
            <person name="Kingkaew E."/>
            <person name="Tanasupawat S."/>
        </authorList>
    </citation>
    <scope>NUCLEOTIDE SEQUENCE [LARGE SCALE GENOMIC DNA]</scope>
    <source>
        <strain evidence="1 2">LOR1-02</strain>
    </source>
</reference>
<keyword evidence="2" id="KW-1185">Reference proteome</keyword>
<dbReference type="Pfam" id="PF05845">
    <property type="entry name" value="PhnH"/>
    <property type="match status" value="1"/>
</dbReference>
<dbReference type="EMBL" id="JAUTWS010000004">
    <property type="protein sequence ID" value="MDO9707837.1"/>
    <property type="molecule type" value="Genomic_DNA"/>
</dbReference>
<organism evidence="1 2">
    <name type="scientific">Paracraurococcus lichenis</name>
    <dbReference type="NCBI Taxonomy" id="3064888"/>
    <lineage>
        <taxon>Bacteria</taxon>
        <taxon>Pseudomonadati</taxon>
        <taxon>Pseudomonadota</taxon>
        <taxon>Alphaproteobacteria</taxon>
        <taxon>Acetobacterales</taxon>
        <taxon>Roseomonadaceae</taxon>
        <taxon>Paracraurococcus</taxon>
    </lineage>
</organism>
<dbReference type="InterPro" id="IPR008772">
    <property type="entry name" value="Phosphonate_metab_PhnH"/>
</dbReference>
<dbReference type="Gene3D" id="3.40.50.11310">
    <property type="entry name" value="Bacterial phosphonate metabolism protein PhnH"/>
    <property type="match status" value="1"/>
</dbReference>
<dbReference type="Proteomes" id="UP001243009">
    <property type="component" value="Unassembled WGS sequence"/>
</dbReference>